<dbReference type="Proteomes" id="UP000478090">
    <property type="component" value="Unassembled WGS sequence"/>
</dbReference>
<dbReference type="Gene3D" id="2.170.130.10">
    <property type="entry name" value="TonB-dependent receptor, plug domain"/>
    <property type="match status" value="1"/>
</dbReference>
<protein>
    <submittedName>
        <fullName evidence="16">TonB-dependent receptor</fullName>
    </submittedName>
</protein>
<evidence type="ECO:0000259" key="15">
    <source>
        <dbReference type="Pfam" id="PF07715"/>
    </source>
</evidence>
<feature type="chain" id="PRO_5045499739" evidence="13">
    <location>
        <begin position="25"/>
        <end position="656"/>
    </location>
</feature>
<proteinExistence type="inferred from homology"/>
<comment type="caution">
    <text evidence="16">The sequence shown here is derived from an EMBL/GenBank/DDBJ whole genome shotgun (WGS) entry which is preliminary data.</text>
</comment>
<accession>A0ABW9VMH0</accession>
<dbReference type="PANTHER" id="PTHR30069:SF29">
    <property type="entry name" value="HEMOGLOBIN AND HEMOGLOBIN-HAPTOGLOBIN-BINDING PROTEIN 1-RELATED"/>
    <property type="match status" value="1"/>
</dbReference>
<dbReference type="SUPFAM" id="SSF56935">
    <property type="entry name" value="Porins"/>
    <property type="match status" value="1"/>
</dbReference>
<evidence type="ECO:0000256" key="12">
    <source>
        <dbReference type="RuleBase" id="RU003357"/>
    </source>
</evidence>
<dbReference type="InterPro" id="IPR039426">
    <property type="entry name" value="TonB-dep_rcpt-like"/>
</dbReference>
<evidence type="ECO:0000256" key="11">
    <source>
        <dbReference type="PROSITE-ProRule" id="PRU01360"/>
    </source>
</evidence>
<evidence type="ECO:0000256" key="9">
    <source>
        <dbReference type="ARBA" id="ARBA00023170"/>
    </source>
</evidence>
<dbReference type="Pfam" id="PF00593">
    <property type="entry name" value="TonB_dep_Rec_b-barrel"/>
    <property type="match status" value="1"/>
</dbReference>
<organism evidence="16 17">
    <name type="scientific">Duganella qianjiadongensis</name>
    <dbReference type="NCBI Taxonomy" id="2692176"/>
    <lineage>
        <taxon>Bacteria</taxon>
        <taxon>Pseudomonadati</taxon>
        <taxon>Pseudomonadota</taxon>
        <taxon>Betaproteobacteria</taxon>
        <taxon>Burkholderiales</taxon>
        <taxon>Oxalobacteraceae</taxon>
        <taxon>Telluria group</taxon>
        <taxon>Duganella</taxon>
    </lineage>
</organism>
<evidence type="ECO:0000256" key="10">
    <source>
        <dbReference type="ARBA" id="ARBA00023237"/>
    </source>
</evidence>
<reference evidence="16 17" key="1">
    <citation type="submission" date="2019-12" db="EMBL/GenBank/DDBJ databases">
        <title>Novel species isolated from a subtropical stream in China.</title>
        <authorList>
            <person name="Lu H."/>
        </authorList>
    </citation>
    <scope>NUCLEOTIDE SEQUENCE [LARGE SCALE GENOMIC DNA]</scope>
    <source>
        <strain evidence="16 17">CY13W</strain>
    </source>
</reference>
<evidence type="ECO:0000256" key="8">
    <source>
        <dbReference type="ARBA" id="ARBA00023136"/>
    </source>
</evidence>
<keyword evidence="10 11" id="KW-0998">Cell outer membrane</keyword>
<keyword evidence="4 11" id="KW-1134">Transmembrane beta strand</keyword>
<dbReference type="PANTHER" id="PTHR30069">
    <property type="entry name" value="TONB-DEPENDENT OUTER MEMBRANE RECEPTOR"/>
    <property type="match status" value="1"/>
</dbReference>
<evidence type="ECO:0000256" key="13">
    <source>
        <dbReference type="SAM" id="SignalP"/>
    </source>
</evidence>
<evidence type="ECO:0000256" key="6">
    <source>
        <dbReference type="ARBA" id="ARBA00022729"/>
    </source>
</evidence>
<gene>
    <name evidence="16" type="ORF">GTP27_15875</name>
</gene>
<evidence type="ECO:0000256" key="2">
    <source>
        <dbReference type="ARBA" id="ARBA00009810"/>
    </source>
</evidence>
<keyword evidence="17" id="KW-1185">Reference proteome</keyword>
<dbReference type="EMBL" id="WWCM01000011">
    <property type="protein sequence ID" value="MYM40806.1"/>
    <property type="molecule type" value="Genomic_DNA"/>
</dbReference>
<evidence type="ECO:0000313" key="17">
    <source>
        <dbReference type="Proteomes" id="UP000478090"/>
    </source>
</evidence>
<feature type="domain" description="TonB-dependent receptor-like beta-barrel" evidence="14">
    <location>
        <begin position="289"/>
        <end position="623"/>
    </location>
</feature>
<evidence type="ECO:0000256" key="1">
    <source>
        <dbReference type="ARBA" id="ARBA00004571"/>
    </source>
</evidence>
<dbReference type="Gene3D" id="2.40.170.20">
    <property type="entry name" value="TonB-dependent receptor, beta-barrel domain"/>
    <property type="match status" value="1"/>
</dbReference>
<dbReference type="InterPro" id="IPR012910">
    <property type="entry name" value="Plug_dom"/>
</dbReference>
<keyword evidence="6 13" id="KW-0732">Signal</keyword>
<sequence length="656" mass="73943">MAWRKFTLLASAVLPALVLLPARGQQQQELPTLEELLRQTPNEVTRDIEESTSSRFARSAAQAPSVTYVVTDVEIARLGMRNMADILRSMPGLYVADDGEFFYVGARGLGRPGDFNARLLFLVDGMRVNENIYDAGLLGPEFFVDIDLIDRVEYAPGPGSALYGNNAFFGVVNIITKGVDKLHGLQLRVNTDSQHKREARISVGHRAEQGWESWLALSGYEQTAIGMPFAVRPDLQQAVSDRSWDRGQRALGMFKYGDWTLRAGVSQREHGIPEYKGPDAPVAIVQDRRISNNGFAALEYQHRLGQDWQLYAAISSKHTDYRATYPFIDPDQRWNEYRSRSLGNWWNADLRLSTQRWRDHLLMAGFEYQYDRKQTIDYGLSDGTLFDYFYGVNRRHGLFVQDAWTLSDSQQLTLGLRHDEARAGGASTNPRLAWTWSGLADASLKLIYGSAFRAANLYEYHVNAPLEAPIPTPERIRTVELAWEQRLSPQLQYRASFYSSRMRDLISIDQQLAVFENSAAIRALGAELGLERRWSAGQQLQLGVSLQRIRDAAGVVPDNSPRVLVKSSYSQPLAGERLRWSLQLLSESRTSSRGLSLPGYAQLNTTLLWRPAEYEVALSAYNLGDVRHFARPLGLGFPLLQEGRSVRLSISRAFGL</sequence>
<keyword evidence="3 11" id="KW-0813">Transport</keyword>
<keyword evidence="5 11" id="KW-0812">Transmembrane</keyword>
<evidence type="ECO:0000256" key="5">
    <source>
        <dbReference type="ARBA" id="ARBA00022692"/>
    </source>
</evidence>
<dbReference type="Pfam" id="PF07715">
    <property type="entry name" value="Plug"/>
    <property type="match status" value="1"/>
</dbReference>
<dbReference type="InterPro" id="IPR000531">
    <property type="entry name" value="Beta-barrel_TonB"/>
</dbReference>
<keyword evidence="8 11" id="KW-0472">Membrane</keyword>
<feature type="signal peptide" evidence="13">
    <location>
        <begin position="1"/>
        <end position="24"/>
    </location>
</feature>
<keyword evidence="9 16" id="KW-0675">Receptor</keyword>
<keyword evidence="7 12" id="KW-0798">TonB box</keyword>
<evidence type="ECO:0000256" key="3">
    <source>
        <dbReference type="ARBA" id="ARBA00022448"/>
    </source>
</evidence>
<evidence type="ECO:0000259" key="14">
    <source>
        <dbReference type="Pfam" id="PF00593"/>
    </source>
</evidence>
<dbReference type="RefSeq" id="WP_161040149.1">
    <property type="nucleotide sequence ID" value="NZ_WWCM01000011.1"/>
</dbReference>
<name>A0ABW9VMH0_9BURK</name>
<evidence type="ECO:0000256" key="7">
    <source>
        <dbReference type="ARBA" id="ARBA00023077"/>
    </source>
</evidence>
<feature type="domain" description="TonB-dependent receptor plug" evidence="15">
    <location>
        <begin position="61"/>
        <end position="171"/>
    </location>
</feature>
<comment type="similarity">
    <text evidence="2 11 12">Belongs to the TonB-dependent receptor family.</text>
</comment>
<dbReference type="InterPro" id="IPR036942">
    <property type="entry name" value="Beta-barrel_TonB_sf"/>
</dbReference>
<comment type="subcellular location">
    <subcellularLocation>
        <location evidence="1 11">Cell outer membrane</location>
        <topology evidence="1 11">Multi-pass membrane protein</topology>
    </subcellularLocation>
</comment>
<evidence type="ECO:0000313" key="16">
    <source>
        <dbReference type="EMBL" id="MYM40806.1"/>
    </source>
</evidence>
<dbReference type="PROSITE" id="PS52016">
    <property type="entry name" value="TONB_DEPENDENT_REC_3"/>
    <property type="match status" value="1"/>
</dbReference>
<evidence type="ECO:0000256" key="4">
    <source>
        <dbReference type="ARBA" id="ARBA00022452"/>
    </source>
</evidence>
<dbReference type="InterPro" id="IPR037066">
    <property type="entry name" value="Plug_dom_sf"/>
</dbReference>